<gene>
    <name evidence="3" type="ORF">HYH02_004378</name>
</gene>
<evidence type="ECO:0000313" key="3">
    <source>
        <dbReference type="EMBL" id="KAG2451110.1"/>
    </source>
</evidence>
<dbReference type="AlphaFoldDB" id="A0A835WR49"/>
<comment type="caution">
    <text evidence="3">The sequence shown here is derived from an EMBL/GenBank/DDBJ whole genome shotgun (WGS) entry which is preliminary data.</text>
</comment>
<accession>A0A835WR49</accession>
<evidence type="ECO:0000256" key="1">
    <source>
        <dbReference type="SAM" id="Coils"/>
    </source>
</evidence>
<organism evidence="3 4">
    <name type="scientific">Chlamydomonas schloesseri</name>
    <dbReference type="NCBI Taxonomy" id="2026947"/>
    <lineage>
        <taxon>Eukaryota</taxon>
        <taxon>Viridiplantae</taxon>
        <taxon>Chlorophyta</taxon>
        <taxon>core chlorophytes</taxon>
        <taxon>Chlorophyceae</taxon>
        <taxon>CS clade</taxon>
        <taxon>Chlamydomonadales</taxon>
        <taxon>Chlamydomonadaceae</taxon>
        <taxon>Chlamydomonas</taxon>
    </lineage>
</organism>
<evidence type="ECO:0000313" key="4">
    <source>
        <dbReference type="Proteomes" id="UP000613740"/>
    </source>
</evidence>
<reference evidence="3" key="1">
    <citation type="journal article" date="2020" name="bioRxiv">
        <title>Comparative genomics of Chlamydomonas.</title>
        <authorList>
            <person name="Craig R.J."/>
            <person name="Hasan A.R."/>
            <person name="Ness R.W."/>
            <person name="Keightley P.D."/>
        </authorList>
    </citation>
    <scope>NUCLEOTIDE SEQUENCE</scope>
    <source>
        <strain evidence="3">CCAP 11/173</strain>
    </source>
</reference>
<keyword evidence="1" id="KW-0175">Coiled coil</keyword>
<feature type="region of interest" description="Disordered" evidence="2">
    <location>
        <begin position="79"/>
        <end position="101"/>
    </location>
</feature>
<proteinExistence type="predicted"/>
<protein>
    <submittedName>
        <fullName evidence="3">Uncharacterized protein</fullName>
    </submittedName>
</protein>
<feature type="coiled-coil region" evidence="1">
    <location>
        <begin position="111"/>
        <end position="145"/>
    </location>
</feature>
<dbReference type="EMBL" id="JAEHOD010000009">
    <property type="protein sequence ID" value="KAG2451110.1"/>
    <property type="molecule type" value="Genomic_DNA"/>
</dbReference>
<dbReference type="OrthoDB" id="559149at2759"/>
<sequence length="264" mass="28328">MPGHLPGKGHGCLGARASIVSSCCTFPVSGEQAANTSSSACAGIGSVFGAAMPWCRHYGSSTAARVHPKGWRQLPGRALPGRRGLVKHRGRGAERRPLEHGSSQWVFAQQAAELQQKFAAFNKQLQEQKEQHQKLQAELAPLQSQFTRNVVPQAAKFALTRSQPCARTTTSTYVDNASPEQLQALADVVGLSAGELKEGLTAMARLHNGGDHPGDLATLQRMVKDALQVCGERPTDPELAFAQRVLLRYAAIEDASLLPHPSAR</sequence>
<name>A0A835WR49_9CHLO</name>
<evidence type="ECO:0000256" key="2">
    <source>
        <dbReference type="SAM" id="MobiDB-lite"/>
    </source>
</evidence>
<keyword evidence="4" id="KW-1185">Reference proteome</keyword>
<dbReference type="Proteomes" id="UP000613740">
    <property type="component" value="Unassembled WGS sequence"/>
</dbReference>